<name>A0A1W6MZB7_9HYPH</name>
<dbReference type="OrthoDB" id="7444822at2"/>
<keyword evidence="3" id="KW-1185">Reference proteome</keyword>
<organism evidence="2 3">
    <name type="scientific">Methylocystis bryophila</name>
    <dbReference type="NCBI Taxonomy" id="655015"/>
    <lineage>
        <taxon>Bacteria</taxon>
        <taxon>Pseudomonadati</taxon>
        <taxon>Pseudomonadota</taxon>
        <taxon>Alphaproteobacteria</taxon>
        <taxon>Hyphomicrobiales</taxon>
        <taxon>Methylocystaceae</taxon>
        <taxon>Methylocystis</taxon>
    </lineage>
</organism>
<dbReference type="InterPro" id="IPR036388">
    <property type="entry name" value="WH-like_DNA-bd_sf"/>
</dbReference>
<dbReference type="EMBL" id="CP019948">
    <property type="protein sequence ID" value="ARN82934.1"/>
    <property type="molecule type" value="Genomic_DNA"/>
</dbReference>
<evidence type="ECO:0000313" key="3">
    <source>
        <dbReference type="Proteomes" id="UP000193978"/>
    </source>
</evidence>
<dbReference type="SUPFAM" id="SSF46894">
    <property type="entry name" value="C-terminal effector domain of the bipartite response regulators"/>
    <property type="match status" value="1"/>
</dbReference>
<dbReference type="InterPro" id="IPR016032">
    <property type="entry name" value="Sig_transdc_resp-reg_C-effctor"/>
</dbReference>
<proteinExistence type="predicted"/>
<evidence type="ECO:0000313" key="2">
    <source>
        <dbReference type="EMBL" id="ARN82934.1"/>
    </source>
</evidence>
<dbReference type="Gene3D" id="1.10.10.10">
    <property type="entry name" value="Winged helix-like DNA-binding domain superfamily/Winged helix DNA-binding domain"/>
    <property type="match status" value="1"/>
</dbReference>
<dbReference type="InterPro" id="IPR000792">
    <property type="entry name" value="Tscrpt_reg_LuxR_C"/>
</dbReference>
<dbReference type="Proteomes" id="UP000193978">
    <property type="component" value="Chromosome"/>
</dbReference>
<sequence>MSVGDGVASDSFVAAVEAIYDSATQPSHWARALEMVAGVFGDVGANLIWRRDDGSFGAIVSPSLLPFAEEWNKWQHADIRAQRVNEVSARFDVVTDRHLVTAQEVEEHPFYTQFLVPNGFGWLASAAVSPDPGMEVWISIQRAKAKDPFSDEELATLARLGRHAEQSLRLSVRLFDAEVSKLGLADALARVGIGVFALDSLTRVLFSNLAGERLLGDGLKIVNERLFVSASQERKALDSAMERMIRAAPDDAGGAPKPILIHRERLERPLTLYVLPILARGLDHAAAQFLTHARAIVLVIDPQADAPADPALVRDVLGLTLGEARVAALVGFGLTPRAAAEKLCIGEETARVVLKRVFAKAGVSRQSELTALLTKLVLR</sequence>
<gene>
    <name evidence="2" type="ORF">B1812_19710</name>
</gene>
<evidence type="ECO:0000259" key="1">
    <source>
        <dbReference type="SMART" id="SM00421"/>
    </source>
</evidence>
<protein>
    <recommendedName>
        <fullName evidence="1">HTH luxR-type domain-containing protein</fullName>
    </recommendedName>
</protein>
<dbReference type="AlphaFoldDB" id="A0A1W6MZB7"/>
<dbReference type="KEGG" id="mbry:B1812_19710"/>
<reference evidence="2 3" key="1">
    <citation type="submission" date="2017-02" db="EMBL/GenBank/DDBJ databases">
        <authorList>
            <person name="Peterson S.W."/>
        </authorList>
    </citation>
    <scope>NUCLEOTIDE SEQUENCE [LARGE SCALE GENOMIC DNA]</scope>
    <source>
        <strain evidence="2 3">S285</strain>
    </source>
</reference>
<dbReference type="GO" id="GO:0003677">
    <property type="term" value="F:DNA binding"/>
    <property type="evidence" value="ECO:0007669"/>
    <property type="project" value="InterPro"/>
</dbReference>
<accession>A0A1W6MZB7</accession>
<dbReference type="GO" id="GO:0006355">
    <property type="term" value="P:regulation of DNA-templated transcription"/>
    <property type="evidence" value="ECO:0007669"/>
    <property type="project" value="InterPro"/>
</dbReference>
<feature type="domain" description="HTH luxR-type" evidence="1">
    <location>
        <begin position="316"/>
        <end position="373"/>
    </location>
</feature>
<dbReference type="SMART" id="SM00421">
    <property type="entry name" value="HTH_LUXR"/>
    <property type="match status" value="1"/>
</dbReference>